<gene>
    <name evidence="1" type="ORF">BN381_430071</name>
</gene>
<accession>R4Z1X5</accession>
<dbReference type="AlphaFoldDB" id="R4Z1X5"/>
<reference evidence="1 2" key="1">
    <citation type="journal article" date="2013" name="ISME J.">
        <title>Metabolic model for the filamentous 'Candidatus Microthrix parvicella' based on genomic and metagenomic analyses.</title>
        <authorList>
            <person name="Jon McIlroy S."/>
            <person name="Kristiansen R."/>
            <person name="Albertsen M."/>
            <person name="Michael Karst S."/>
            <person name="Rossetti S."/>
            <person name="Lund Nielsen J."/>
            <person name="Tandoi V."/>
            <person name="James Seviour R."/>
            <person name="Nielsen P.H."/>
        </authorList>
    </citation>
    <scope>NUCLEOTIDE SEQUENCE [LARGE SCALE GENOMIC DNA]</scope>
    <source>
        <strain evidence="1 2">RN1</strain>
    </source>
</reference>
<name>R4Z1X5_9ACTN</name>
<evidence type="ECO:0000313" key="1">
    <source>
        <dbReference type="EMBL" id="CCM64675.1"/>
    </source>
</evidence>
<proteinExistence type="predicted"/>
<organism evidence="1 2">
    <name type="scientific">Candidatus Neomicrothrix parvicella RN1</name>
    <dbReference type="NCBI Taxonomy" id="1229780"/>
    <lineage>
        <taxon>Bacteria</taxon>
        <taxon>Bacillati</taxon>
        <taxon>Actinomycetota</taxon>
        <taxon>Acidimicrobiia</taxon>
        <taxon>Acidimicrobiales</taxon>
        <taxon>Microthrixaceae</taxon>
        <taxon>Candidatus Neomicrothrix</taxon>
    </lineage>
</organism>
<keyword evidence="2" id="KW-1185">Reference proteome</keyword>
<dbReference type="EMBL" id="CANL01000038">
    <property type="protein sequence ID" value="CCM64675.1"/>
    <property type="molecule type" value="Genomic_DNA"/>
</dbReference>
<comment type="caution">
    <text evidence="1">The sequence shown here is derived from an EMBL/GenBank/DDBJ whole genome shotgun (WGS) entry which is preliminary data.</text>
</comment>
<dbReference type="Proteomes" id="UP000018291">
    <property type="component" value="Unassembled WGS sequence"/>
</dbReference>
<protein>
    <submittedName>
        <fullName evidence="1">Uncharacterized protein</fullName>
    </submittedName>
</protein>
<evidence type="ECO:0000313" key="2">
    <source>
        <dbReference type="Proteomes" id="UP000018291"/>
    </source>
</evidence>
<dbReference type="HOGENOM" id="CLU_3372755_0_0_11"/>
<sequence>MCSPVWAAVVAALVQRQTARFANRNTQFMDWRSP</sequence>